<dbReference type="Pfam" id="PF22697">
    <property type="entry name" value="SOS1_NGEF_PH"/>
    <property type="match status" value="1"/>
</dbReference>
<dbReference type="GO" id="GO:0005737">
    <property type="term" value="C:cytoplasm"/>
    <property type="evidence" value="ECO:0007669"/>
    <property type="project" value="TreeGrafter"/>
</dbReference>
<evidence type="ECO:0000313" key="12">
    <source>
        <dbReference type="Proteomes" id="UP000410492"/>
    </source>
</evidence>
<dbReference type="SUPFAM" id="SSF50729">
    <property type="entry name" value="PH domain-like"/>
    <property type="match status" value="1"/>
</dbReference>
<dbReference type="Gene3D" id="3.40.525.10">
    <property type="entry name" value="CRAL-TRIO lipid binding domain"/>
    <property type="match status" value="1"/>
</dbReference>
<dbReference type="Gene3D" id="1.20.900.10">
    <property type="entry name" value="Dbl homology (DH) domain"/>
    <property type="match status" value="1"/>
</dbReference>
<dbReference type="InterPro" id="IPR001849">
    <property type="entry name" value="PH_domain"/>
</dbReference>
<accession>A0A653CNQ2</accession>
<keyword evidence="2" id="KW-0597">Phosphoprotein</keyword>
<evidence type="ECO:0008006" key="13">
    <source>
        <dbReference type="Google" id="ProtNLM"/>
    </source>
</evidence>
<evidence type="ECO:0000256" key="2">
    <source>
        <dbReference type="ARBA" id="ARBA00022553"/>
    </source>
</evidence>
<dbReference type="Proteomes" id="UP000410492">
    <property type="component" value="Unassembled WGS sequence"/>
</dbReference>
<sequence length="1055" mass="120429">MIAGESLNACEEFEMQNSVTSEQLGVNDVLELLQQEYAIISGGKSKEGCPIITFPDKSNFEMLSDTEYQRLMLYLTSVPSLHDADLGFHLIIDRRNDKWNSVKAVLLKISVYFPGLVHVVYVLRPASFIQKALSEVSNKLFKDEFKFRMIVLSTIEELHKYVSVQQLTPDLGGTLPYNHEDWIQQRIELETFSAIAQQISNSLDDFTKTIEEGELPNDVDSTQQLLDKHTLIYSDLKKEILSVAKHGEDLLSSIKEKKLATFGDESQFSDPSGNIFAVERLLVQLEGTEQAFDDFWQFHSSKLRHCLDLRRFEQDFRELQVKFESHLKTISDAVESGDTVESVDQIIKQTKVFEKLCTADIDRADEVISSGQHLVSINSCPRECVEPKCTELIRVRNLLLERLSKRIEALTATRTLLERIDNANQWCTTGVELLASQQIEQCSNSCELAERYVLEIREFIASSKDFTCNGPKDFKSLFENVSSPETKALVTQVLQRIEDVTLMCNKRINSSIKLAVKPKKPVQAVIPEPAVPRQPQIGAPVTISNRVILKKAYTIPKISSPDADPITKEETVSPEDEINKIKIGHVLTELLETEKVYVTELSSIINGYKVEAQHASMQHILPFDLDHKLNVIFGNLEEIYTFHSEVFLKDLENCISSLDLVALCFLQKRDTFFKLYSFYCQNISKSEEMRESAVELHNFFQSCQQKLGHKLPLAAYLLKPVQRITKYQLLLKDLPRYSTEGKCSRELQQALDCMLIVLKCVNDSMHQISITGFPMALEQQGELLLQGSLSVWMESKKDLRLRLKPMQRHLFLYKKTLLFCKPIAKAAHNKATYQYKHHLKMSQIGLTESVKGDPRKFEVWLQGRQEVHTIQAANVDQKNTWVNEIKKVLFNQLEEIRGEKIKQYALSHNNHSSRPLRQTTSWEKQKQHVPVVPIIDRQRALSCDTQHTHSAEADTSDFQGTQNWSSDDDDDEDHHGSMPSGHYVALADYCAVGNSEVNMKEGDIVELLKVGCAGWWFVKMIGSSMEGWAPASYLENFQYKTSRSNSSRSQDKFNE</sequence>
<organism evidence="11 12">
    <name type="scientific">Callosobruchus maculatus</name>
    <name type="common">Southern cowpea weevil</name>
    <name type="synonym">Pulse bruchid</name>
    <dbReference type="NCBI Taxonomy" id="64391"/>
    <lineage>
        <taxon>Eukaryota</taxon>
        <taxon>Metazoa</taxon>
        <taxon>Ecdysozoa</taxon>
        <taxon>Arthropoda</taxon>
        <taxon>Hexapoda</taxon>
        <taxon>Insecta</taxon>
        <taxon>Pterygota</taxon>
        <taxon>Neoptera</taxon>
        <taxon>Endopterygota</taxon>
        <taxon>Coleoptera</taxon>
        <taxon>Polyphaga</taxon>
        <taxon>Cucujiformia</taxon>
        <taxon>Chrysomeloidea</taxon>
        <taxon>Chrysomelidae</taxon>
        <taxon>Bruchinae</taxon>
        <taxon>Bruchini</taxon>
        <taxon>Callosobruchus</taxon>
    </lineage>
</organism>
<dbReference type="CDD" id="cd11856">
    <property type="entry name" value="SH3_p47phox_like"/>
    <property type="match status" value="1"/>
</dbReference>
<dbReference type="InterPro" id="IPR000219">
    <property type="entry name" value="DH_dom"/>
</dbReference>
<dbReference type="SMART" id="SM00326">
    <property type="entry name" value="SH3"/>
    <property type="match status" value="1"/>
</dbReference>
<evidence type="ECO:0000256" key="5">
    <source>
        <dbReference type="PROSITE-ProRule" id="PRU00192"/>
    </source>
</evidence>
<dbReference type="GO" id="GO:0035556">
    <property type="term" value="P:intracellular signal transduction"/>
    <property type="evidence" value="ECO:0007669"/>
    <property type="project" value="InterPro"/>
</dbReference>
<dbReference type="AlphaFoldDB" id="A0A653CNQ2"/>
<dbReference type="Pfam" id="PF00018">
    <property type="entry name" value="SH3_1"/>
    <property type="match status" value="1"/>
</dbReference>
<evidence type="ECO:0000259" key="7">
    <source>
        <dbReference type="PROSITE" id="PS50002"/>
    </source>
</evidence>
<proteinExistence type="inferred from homology"/>
<protein>
    <recommendedName>
        <fullName evidence="13">Guanine nucleotide exchange factor DBS</fullName>
    </recommendedName>
</protein>
<keyword evidence="1 5" id="KW-0728">SH3 domain</keyword>
<dbReference type="Pfam" id="PF23289">
    <property type="entry name" value="Spectrin_5"/>
    <property type="match status" value="1"/>
</dbReference>
<dbReference type="EMBL" id="CAACVG010008373">
    <property type="protein sequence ID" value="VEN49520.1"/>
    <property type="molecule type" value="Genomic_DNA"/>
</dbReference>
<feature type="domain" description="DH" evidence="9">
    <location>
        <begin position="582"/>
        <end position="764"/>
    </location>
</feature>
<dbReference type="Gene3D" id="1.20.58.60">
    <property type="match status" value="1"/>
</dbReference>
<evidence type="ECO:0000256" key="1">
    <source>
        <dbReference type="ARBA" id="ARBA00022443"/>
    </source>
</evidence>
<dbReference type="SMART" id="SM00516">
    <property type="entry name" value="SEC14"/>
    <property type="match status" value="1"/>
</dbReference>
<dbReference type="PROSITE" id="PS50003">
    <property type="entry name" value="PH_DOMAIN"/>
    <property type="match status" value="1"/>
</dbReference>
<evidence type="ECO:0000259" key="10">
    <source>
        <dbReference type="PROSITE" id="PS50191"/>
    </source>
</evidence>
<dbReference type="InterPro" id="IPR035899">
    <property type="entry name" value="DBL_dom_sf"/>
</dbReference>
<evidence type="ECO:0000256" key="3">
    <source>
        <dbReference type="ARBA" id="ARBA00022658"/>
    </source>
</evidence>
<dbReference type="GO" id="GO:0005085">
    <property type="term" value="F:guanyl-nucleotide exchange factor activity"/>
    <property type="evidence" value="ECO:0007669"/>
    <property type="project" value="UniProtKB-KW"/>
</dbReference>
<dbReference type="InterPro" id="IPR056466">
    <property type="entry name" value="Spectrin_DBS"/>
</dbReference>
<dbReference type="PANTHER" id="PTHR22826">
    <property type="entry name" value="RHO GUANINE EXCHANGE FACTOR-RELATED"/>
    <property type="match status" value="1"/>
</dbReference>
<evidence type="ECO:0000259" key="8">
    <source>
        <dbReference type="PROSITE" id="PS50003"/>
    </source>
</evidence>
<evidence type="ECO:0000259" key="9">
    <source>
        <dbReference type="PROSITE" id="PS50010"/>
    </source>
</evidence>
<evidence type="ECO:0000256" key="4">
    <source>
        <dbReference type="ARBA" id="ARBA00049987"/>
    </source>
</evidence>
<dbReference type="FunFam" id="2.30.29.30:FF:000078">
    <property type="entry name" value="Guanine nucleotide exchange factor DBS"/>
    <property type="match status" value="1"/>
</dbReference>
<feature type="compositionally biased region" description="Polar residues" evidence="6">
    <location>
        <begin position="956"/>
        <end position="965"/>
    </location>
</feature>
<dbReference type="PROSITE" id="PS50191">
    <property type="entry name" value="CRAL_TRIO"/>
    <property type="match status" value="1"/>
</dbReference>
<reference evidence="11 12" key="1">
    <citation type="submission" date="2019-01" db="EMBL/GenBank/DDBJ databases">
        <authorList>
            <person name="Sayadi A."/>
        </authorList>
    </citation>
    <scope>NUCLEOTIDE SEQUENCE [LARGE SCALE GENOMIC DNA]</scope>
</reference>
<dbReference type="InterPro" id="IPR001251">
    <property type="entry name" value="CRAL-TRIO_dom"/>
</dbReference>
<dbReference type="OrthoDB" id="10004999at2759"/>
<keyword evidence="12" id="KW-1185">Reference proteome</keyword>
<feature type="domain" description="PH" evidence="8">
    <location>
        <begin position="782"/>
        <end position="890"/>
    </location>
</feature>
<dbReference type="PROSITE" id="PS00741">
    <property type="entry name" value="DH_1"/>
    <property type="match status" value="1"/>
</dbReference>
<feature type="region of interest" description="Disordered" evidence="6">
    <location>
        <begin position="943"/>
        <end position="978"/>
    </location>
</feature>
<comment type="similarity">
    <text evidence="4">Belongs to the MCF2 family.</text>
</comment>
<dbReference type="InterPro" id="IPR036028">
    <property type="entry name" value="SH3-like_dom_sf"/>
</dbReference>
<feature type="domain" description="CRAL-TRIO" evidence="10">
    <location>
        <begin position="60"/>
        <end position="179"/>
    </location>
</feature>
<dbReference type="Pfam" id="PF00621">
    <property type="entry name" value="RhoGEF"/>
    <property type="match status" value="1"/>
</dbReference>
<dbReference type="InterPro" id="IPR001452">
    <property type="entry name" value="SH3_domain"/>
</dbReference>
<dbReference type="CDD" id="cd00160">
    <property type="entry name" value="RhoGEF"/>
    <property type="match status" value="1"/>
</dbReference>
<name>A0A653CNQ2_CALMS</name>
<dbReference type="SUPFAM" id="SSF52087">
    <property type="entry name" value="CRAL/TRIO domain"/>
    <property type="match status" value="1"/>
</dbReference>
<dbReference type="CDD" id="cd00170">
    <property type="entry name" value="SEC14"/>
    <property type="match status" value="1"/>
</dbReference>
<dbReference type="InterPro" id="IPR036865">
    <property type="entry name" value="CRAL-TRIO_dom_sf"/>
</dbReference>
<dbReference type="SUPFAM" id="SSF48065">
    <property type="entry name" value="DBL homology domain (DH-domain)"/>
    <property type="match status" value="1"/>
</dbReference>
<gene>
    <name evidence="11" type="ORF">CALMAC_LOCUS10610</name>
</gene>
<dbReference type="SMART" id="SM00233">
    <property type="entry name" value="PH"/>
    <property type="match status" value="1"/>
</dbReference>
<evidence type="ECO:0000313" key="11">
    <source>
        <dbReference type="EMBL" id="VEN49520.1"/>
    </source>
</evidence>
<dbReference type="Gene3D" id="2.30.30.40">
    <property type="entry name" value="SH3 Domains"/>
    <property type="match status" value="1"/>
</dbReference>
<dbReference type="InterPro" id="IPR001331">
    <property type="entry name" value="GDS_CDC24_CS"/>
</dbReference>
<dbReference type="Gene3D" id="2.30.29.30">
    <property type="entry name" value="Pleckstrin-homology domain (PH domain)/Phosphotyrosine-binding domain (PTB)"/>
    <property type="match status" value="1"/>
</dbReference>
<dbReference type="SUPFAM" id="SSF46966">
    <property type="entry name" value="Spectrin repeat"/>
    <property type="match status" value="1"/>
</dbReference>
<dbReference type="PANTHER" id="PTHR22826:SF211">
    <property type="entry name" value="LD43457P"/>
    <property type="match status" value="1"/>
</dbReference>
<dbReference type="InterPro" id="IPR055251">
    <property type="entry name" value="SOS1_NGEF_PH"/>
</dbReference>
<dbReference type="SUPFAM" id="SSF50044">
    <property type="entry name" value="SH3-domain"/>
    <property type="match status" value="1"/>
</dbReference>
<dbReference type="SMART" id="SM00325">
    <property type="entry name" value="RhoGEF"/>
    <property type="match status" value="1"/>
</dbReference>
<dbReference type="PROSITE" id="PS50010">
    <property type="entry name" value="DH_2"/>
    <property type="match status" value="1"/>
</dbReference>
<evidence type="ECO:0000256" key="6">
    <source>
        <dbReference type="SAM" id="MobiDB-lite"/>
    </source>
</evidence>
<dbReference type="PROSITE" id="PS50002">
    <property type="entry name" value="SH3"/>
    <property type="match status" value="1"/>
</dbReference>
<keyword evidence="3" id="KW-0344">Guanine-nucleotide releasing factor</keyword>
<feature type="domain" description="SH3" evidence="7">
    <location>
        <begin position="978"/>
        <end position="1039"/>
    </location>
</feature>
<dbReference type="InterPro" id="IPR051336">
    <property type="entry name" value="RhoGEF_Guanine_NuclExch_SF"/>
</dbReference>
<dbReference type="InterPro" id="IPR011993">
    <property type="entry name" value="PH-like_dom_sf"/>
</dbReference>
<dbReference type="Pfam" id="PF13716">
    <property type="entry name" value="CRAL_TRIO_2"/>
    <property type="match status" value="1"/>
</dbReference>